<keyword evidence="2" id="KW-1185">Reference proteome</keyword>
<dbReference type="SUPFAM" id="SSF53756">
    <property type="entry name" value="UDP-Glycosyltransferase/glycogen phosphorylase"/>
    <property type="match status" value="1"/>
</dbReference>
<organism evidence="1 2">
    <name type="scientific">Olleya namhaensis</name>
    <dbReference type="NCBI Taxonomy" id="1144750"/>
    <lineage>
        <taxon>Bacteria</taxon>
        <taxon>Pseudomonadati</taxon>
        <taxon>Bacteroidota</taxon>
        <taxon>Flavobacteriia</taxon>
        <taxon>Flavobacteriales</taxon>
        <taxon>Flavobacteriaceae</taxon>
    </lineage>
</organism>
<dbReference type="STRING" id="1144750.SAMN05443431_10458"/>
<dbReference type="Gene3D" id="3.40.50.12580">
    <property type="match status" value="1"/>
</dbReference>
<keyword evidence="1" id="KW-0808">Transferase</keyword>
<proteinExistence type="predicted"/>
<dbReference type="GO" id="GO:0016020">
    <property type="term" value="C:membrane"/>
    <property type="evidence" value="ECO:0007669"/>
    <property type="project" value="InterPro"/>
</dbReference>
<sequence length="360" mass="42255">MNYKFLIYISYSYALPIGNPLEKEILKRGYTVKWFADIEDGKKAIQEKDNALQTIQDVLDYKPDVVLTATNMVPDFITGLKVQVFHGFLARKRPSKKHIFSEFRIRGFFDLYCTQGPSTTSIFKQLEEKHKHFKVIETGWSKVDPLFPITKKTDNSNIPTVLIASTFTERLSLAFNNEVFDEIKRLSITNRYRFKMVLHPKIPKVIVDKWKTLENKNFSYYDTTDLIPIFQTSDILFADTTSAIQEFLLQKKPVVTFNHTFKHNYLIDVNESINIEKAFIEALNPTEKLLKNIQVFIKDLHPYFDGKSSMRIIDTTIAFLHDDKSYLKRKPFNIIRKYKIRKQLNYYTLKSYNKPPTIAK</sequence>
<dbReference type="InterPro" id="IPR043148">
    <property type="entry name" value="TagF_C"/>
</dbReference>
<accession>A0A1I3N8P2</accession>
<evidence type="ECO:0000313" key="2">
    <source>
        <dbReference type="Proteomes" id="UP000199559"/>
    </source>
</evidence>
<dbReference type="AlphaFoldDB" id="A0A1I3N8P2"/>
<evidence type="ECO:0000313" key="1">
    <source>
        <dbReference type="EMBL" id="SFJ05587.1"/>
    </source>
</evidence>
<dbReference type="GO" id="GO:0047355">
    <property type="term" value="F:CDP-glycerol glycerophosphotransferase activity"/>
    <property type="evidence" value="ECO:0007669"/>
    <property type="project" value="InterPro"/>
</dbReference>
<reference evidence="2" key="1">
    <citation type="submission" date="2016-10" db="EMBL/GenBank/DDBJ databases">
        <authorList>
            <person name="Varghese N."/>
            <person name="Submissions S."/>
        </authorList>
    </citation>
    <scope>NUCLEOTIDE SEQUENCE [LARGE SCALE GENOMIC DNA]</scope>
    <source>
        <strain evidence="2">DSM 28881</strain>
    </source>
</reference>
<name>A0A1I3N8P2_9FLAO</name>
<protein>
    <submittedName>
        <fullName evidence="1">CDP-Glycerol:Poly(Glycerophosphate) glycerophosphotransferase</fullName>
    </submittedName>
</protein>
<dbReference type="InterPro" id="IPR007554">
    <property type="entry name" value="Glycerophosphate_synth"/>
</dbReference>
<dbReference type="RefSeq" id="WP_090839085.1">
    <property type="nucleotide sequence ID" value="NZ_FORM01000004.1"/>
</dbReference>
<dbReference type="Pfam" id="PF04464">
    <property type="entry name" value="Glyphos_transf"/>
    <property type="match status" value="1"/>
</dbReference>
<dbReference type="EMBL" id="FORM01000004">
    <property type="protein sequence ID" value="SFJ05587.1"/>
    <property type="molecule type" value="Genomic_DNA"/>
</dbReference>
<gene>
    <name evidence="1" type="ORF">SAMN05443431_10458</name>
</gene>
<dbReference type="Proteomes" id="UP000199559">
    <property type="component" value="Unassembled WGS sequence"/>
</dbReference>